<dbReference type="Proteomes" id="UP000790709">
    <property type="component" value="Unassembled WGS sequence"/>
</dbReference>
<sequence length="186" mass="20715">MHSARQSNTLVDRICHLVCLMTPKRVLAWRKRLGPLGRLILLANWAWLCLVCVLTIGLRLWQVAHLESTQSLRKSFLSFFLMSIIYDALCFVFPIVSCPPHILLITAIPLAEVLWGYLSLTCDLIPLSVPACHASATLRLRLTSGISTDAPKMTQITSLLSIRHAYGTYSGSDVRGVSMYMGGVMR</sequence>
<name>A0ACB8C0G9_9AGAM</name>
<protein>
    <submittedName>
        <fullName evidence="1">Uncharacterized protein</fullName>
    </submittedName>
</protein>
<evidence type="ECO:0000313" key="1">
    <source>
        <dbReference type="EMBL" id="KAH7930503.1"/>
    </source>
</evidence>
<accession>A0ACB8C0G9</accession>
<evidence type="ECO:0000313" key="2">
    <source>
        <dbReference type="Proteomes" id="UP000790709"/>
    </source>
</evidence>
<organism evidence="1 2">
    <name type="scientific">Leucogyrophana mollusca</name>
    <dbReference type="NCBI Taxonomy" id="85980"/>
    <lineage>
        <taxon>Eukaryota</taxon>
        <taxon>Fungi</taxon>
        <taxon>Dikarya</taxon>
        <taxon>Basidiomycota</taxon>
        <taxon>Agaricomycotina</taxon>
        <taxon>Agaricomycetes</taxon>
        <taxon>Agaricomycetidae</taxon>
        <taxon>Boletales</taxon>
        <taxon>Boletales incertae sedis</taxon>
        <taxon>Leucogyrophana</taxon>
    </lineage>
</organism>
<gene>
    <name evidence="1" type="ORF">BV22DRAFT_53076</name>
</gene>
<proteinExistence type="predicted"/>
<keyword evidence="2" id="KW-1185">Reference proteome</keyword>
<comment type="caution">
    <text evidence="1">The sequence shown here is derived from an EMBL/GenBank/DDBJ whole genome shotgun (WGS) entry which is preliminary data.</text>
</comment>
<reference evidence="1" key="1">
    <citation type="journal article" date="2021" name="New Phytol.">
        <title>Evolutionary innovations through gain and loss of genes in the ectomycorrhizal Boletales.</title>
        <authorList>
            <person name="Wu G."/>
            <person name="Miyauchi S."/>
            <person name="Morin E."/>
            <person name="Kuo A."/>
            <person name="Drula E."/>
            <person name="Varga T."/>
            <person name="Kohler A."/>
            <person name="Feng B."/>
            <person name="Cao Y."/>
            <person name="Lipzen A."/>
            <person name="Daum C."/>
            <person name="Hundley H."/>
            <person name="Pangilinan J."/>
            <person name="Johnson J."/>
            <person name="Barry K."/>
            <person name="LaButti K."/>
            <person name="Ng V."/>
            <person name="Ahrendt S."/>
            <person name="Min B."/>
            <person name="Choi I.G."/>
            <person name="Park H."/>
            <person name="Plett J.M."/>
            <person name="Magnuson J."/>
            <person name="Spatafora J.W."/>
            <person name="Nagy L.G."/>
            <person name="Henrissat B."/>
            <person name="Grigoriev I.V."/>
            <person name="Yang Z.L."/>
            <person name="Xu J."/>
            <person name="Martin F.M."/>
        </authorList>
    </citation>
    <scope>NUCLEOTIDE SEQUENCE</scope>
    <source>
        <strain evidence="1">KUC20120723A-06</strain>
    </source>
</reference>
<dbReference type="EMBL" id="MU266331">
    <property type="protein sequence ID" value="KAH7930503.1"/>
    <property type="molecule type" value="Genomic_DNA"/>
</dbReference>